<dbReference type="RefSeq" id="WP_110251458.1">
    <property type="nucleotide sequence ID" value="NZ_QJJR01000007.1"/>
</dbReference>
<name>A0A2V3W950_9BACI</name>
<dbReference type="InterPro" id="IPR000326">
    <property type="entry name" value="PAP2/HPO"/>
</dbReference>
<evidence type="ECO:0000313" key="4">
    <source>
        <dbReference type="Proteomes" id="UP000247922"/>
    </source>
</evidence>
<evidence type="ECO:0000313" key="3">
    <source>
        <dbReference type="EMBL" id="PXW90893.1"/>
    </source>
</evidence>
<organism evidence="3 4">
    <name type="scientific">Streptohalobacillus salinus</name>
    <dbReference type="NCBI Taxonomy" id="621096"/>
    <lineage>
        <taxon>Bacteria</taxon>
        <taxon>Bacillati</taxon>
        <taxon>Bacillota</taxon>
        <taxon>Bacilli</taxon>
        <taxon>Bacillales</taxon>
        <taxon>Bacillaceae</taxon>
        <taxon>Streptohalobacillus</taxon>
    </lineage>
</organism>
<dbReference type="Proteomes" id="UP000247922">
    <property type="component" value="Unassembled WGS sequence"/>
</dbReference>
<dbReference type="EMBL" id="QJJR01000007">
    <property type="protein sequence ID" value="PXW90893.1"/>
    <property type="molecule type" value="Genomic_DNA"/>
</dbReference>
<feature type="transmembrane region" description="Helical" evidence="1">
    <location>
        <begin position="75"/>
        <end position="93"/>
    </location>
</feature>
<keyword evidence="1" id="KW-0812">Transmembrane</keyword>
<keyword evidence="1" id="KW-1133">Transmembrane helix</keyword>
<dbReference type="InterPro" id="IPR036938">
    <property type="entry name" value="PAP2/HPO_sf"/>
</dbReference>
<gene>
    <name evidence="3" type="ORF">DES38_10724</name>
</gene>
<feature type="transmembrane region" description="Helical" evidence="1">
    <location>
        <begin position="98"/>
        <end position="117"/>
    </location>
</feature>
<reference evidence="3 4" key="1">
    <citation type="submission" date="2018-05" db="EMBL/GenBank/DDBJ databases">
        <title>Genomic Encyclopedia of Type Strains, Phase IV (KMG-IV): sequencing the most valuable type-strain genomes for metagenomic binning, comparative biology and taxonomic classification.</title>
        <authorList>
            <person name="Goeker M."/>
        </authorList>
    </citation>
    <scope>NUCLEOTIDE SEQUENCE [LARGE SCALE GENOMIC DNA]</scope>
    <source>
        <strain evidence="3 4">DSM 22440</strain>
    </source>
</reference>
<dbReference type="SUPFAM" id="SSF48317">
    <property type="entry name" value="Acid phosphatase/Vanadium-dependent haloperoxidase"/>
    <property type="match status" value="1"/>
</dbReference>
<evidence type="ECO:0000256" key="1">
    <source>
        <dbReference type="SAM" id="Phobius"/>
    </source>
</evidence>
<dbReference type="AlphaFoldDB" id="A0A2V3W950"/>
<protein>
    <submittedName>
        <fullName evidence="3">Undecaprenyl-diphosphatase</fullName>
    </submittedName>
</protein>
<dbReference type="Pfam" id="PF01569">
    <property type="entry name" value="PAP2"/>
    <property type="match status" value="1"/>
</dbReference>
<keyword evidence="1" id="KW-0472">Membrane</keyword>
<feature type="transmembrane region" description="Helical" evidence="1">
    <location>
        <begin position="197"/>
        <end position="218"/>
    </location>
</feature>
<feature type="domain" description="Phosphatidic acid phosphatase type 2/haloperoxidase" evidence="2">
    <location>
        <begin position="100"/>
        <end position="212"/>
    </location>
</feature>
<feature type="transmembrane region" description="Helical" evidence="1">
    <location>
        <begin position="137"/>
        <end position="159"/>
    </location>
</feature>
<dbReference type="PANTHER" id="PTHR14969">
    <property type="entry name" value="SPHINGOSINE-1-PHOSPHATE PHOSPHOHYDROLASE"/>
    <property type="match status" value="1"/>
</dbReference>
<comment type="caution">
    <text evidence="3">The sequence shown here is derived from an EMBL/GenBank/DDBJ whole genome shotgun (WGS) entry which is preliminary data.</text>
</comment>
<dbReference type="OrthoDB" id="9789113at2"/>
<feature type="transmembrane region" description="Helical" evidence="1">
    <location>
        <begin position="166"/>
        <end position="185"/>
    </location>
</feature>
<accession>A0A2V3W950</accession>
<sequence length="225" mass="25992">MRNNLVKWMKANQILLWMFLSFSLLFVAGYIFIELAEEVLENEQFMIDHQFQQWLSFEPNSTVHHLFQYITELGSIWFLMLASTIAVVVLYLVYRERYLISIFMINMAGTSLLTLLLKQVFQRDRPQIIDAVDGVGYSFPSGHATGAMAFYGFLAFIILQSQLRQSLKFFITTCLVIIIGLVLMSRVILDVHYFTDIVAGGLLSFGWLQASILSIYYLRHKSRSS</sequence>
<proteinExistence type="predicted"/>
<dbReference type="PANTHER" id="PTHR14969:SF13">
    <property type="entry name" value="AT30094P"/>
    <property type="match status" value="1"/>
</dbReference>
<evidence type="ECO:0000259" key="2">
    <source>
        <dbReference type="SMART" id="SM00014"/>
    </source>
</evidence>
<dbReference type="SMART" id="SM00014">
    <property type="entry name" value="acidPPc"/>
    <property type="match status" value="1"/>
</dbReference>
<dbReference type="Gene3D" id="1.20.144.10">
    <property type="entry name" value="Phosphatidic acid phosphatase type 2/haloperoxidase"/>
    <property type="match status" value="2"/>
</dbReference>
<feature type="transmembrane region" description="Helical" evidence="1">
    <location>
        <begin position="12"/>
        <end position="33"/>
    </location>
</feature>
<dbReference type="CDD" id="cd03392">
    <property type="entry name" value="PAP2_like_2"/>
    <property type="match status" value="1"/>
</dbReference>
<keyword evidence="4" id="KW-1185">Reference proteome</keyword>